<gene>
    <name evidence="6" type="ORF">HLI_15155</name>
</gene>
<dbReference type="PANTHER" id="PTHR39181">
    <property type="entry name" value="TYROSINE-PROTEIN PHOSPHATASE YWQE"/>
    <property type="match status" value="1"/>
</dbReference>
<evidence type="ECO:0000256" key="4">
    <source>
        <dbReference type="ARBA" id="ARBA00051722"/>
    </source>
</evidence>
<dbReference type="SUPFAM" id="SSF89550">
    <property type="entry name" value="PHP domain-like"/>
    <property type="match status" value="1"/>
</dbReference>
<accession>A0A410MFE6</accession>
<dbReference type="PIRSF" id="PIRSF016557">
    <property type="entry name" value="Caps_synth_CpsB"/>
    <property type="match status" value="1"/>
</dbReference>
<dbReference type="InterPro" id="IPR016667">
    <property type="entry name" value="Caps_polysacc_synth_CpsB/CapC"/>
</dbReference>
<sequence>MIDIHSHILPGVDDGAQTMDESIKMAEAAVKDGIDKIVATPHHKNGSYDNFKHNVLIQVGELNRTFEERNIPLEVLPGQETRIYGEMIDGIEKNEILTINEDTKYVFVEFPSNAVPRYASQLFFDLQVAGYQPIIVHPERNKQLIEDPDLLYSFVKRGAFTQLTAGSVCGHFGKKIKKFSEQLIEANLAHVIATDAHNDSTRGFCLKDAYSEVRKNFGLDMVYMLSENAEDIIAGDVLAAEPPAHVKKSKILGIFNR</sequence>
<dbReference type="AlphaFoldDB" id="A0A410MFE6"/>
<dbReference type="Proteomes" id="UP000287756">
    <property type="component" value="Chromosome"/>
</dbReference>
<comment type="catalytic activity">
    <reaction evidence="4 5">
        <text>O-phospho-L-tyrosyl-[protein] + H2O = L-tyrosyl-[protein] + phosphate</text>
        <dbReference type="Rhea" id="RHEA:10684"/>
        <dbReference type="Rhea" id="RHEA-COMP:10136"/>
        <dbReference type="Rhea" id="RHEA-COMP:20101"/>
        <dbReference type="ChEBI" id="CHEBI:15377"/>
        <dbReference type="ChEBI" id="CHEBI:43474"/>
        <dbReference type="ChEBI" id="CHEBI:46858"/>
        <dbReference type="ChEBI" id="CHEBI:61978"/>
        <dbReference type="EC" id="3.1.3.48"/>
    </reaction>
</comment>
<name>A0A410MFE6_9BACI</name>
<reference evidence="6 7" key="1">
    <citation type="submission" date="2018-01" db="EMBL/GenBank/DDBJ databases">
        <title>The whole genome sequencing and assembly of Halobacillus litoralis ERB031 strain.</title>
        <authorList>
            <person name="Lee S.-J."/>
            <person name="Park M.-K."/>
            <person name="Kim J.-Y."/>
            <person name="Lee Y.-J."/>
            <person name="Yi H."/>
            <person name="Bahn Y.-S."/>
            <person name="Kim J.F."/>
            <person name="Lee D.-W."/>
        </authorList>
    </citation>
    <scope>NUCLEOTIDE SEQUENCE [LARGE SCALE GENOMIC DNA]</scope>
    <source>
        <strain evidence="6 7">ERB 031</strain>
    </source>
</reference>
<dbReference type="RefSeq" id="WP_128525715.1">
    <property type="nucleotide sequence ID" value="NZ_CP026118.1"/>
</dbReference>
<dbReference type="GO" id="GO:0004725">
    <property type="term" value="F:protein tyrosine phosphatase activity"/>
    <property type="evidence" value="ECO:0007669"/>
    <property type="project" value="UniProtKB-UniRule"/>
</dbReference>
<evidence type="ECO:0000256" key="2">
    <source>
        <dbReference type="ARBA" id="ARBA00022801"/>
    </source>
</evidence>
<evidence type="ECO:0000256" key="1">
    <source>
        <dbReference type="ARBA" id="ARBA00005750"/>
    </source>
</evidence>
<evidence type="ECO:0000256" key="3">
    <source>
        <dbReference type="ARBA" id="ARBA00022912"/>
    </source>
</evidence>
<proteinExistence type="inferred from homology"/>
<dbReference type="EC" id="3.1.3.48" evidence="5"/>
<evidence type="ECO:0000313" key="6">
    <source>
        <dbReference type="EMBL" id="QAS53441.1"/>
    </source>
</evidence>
<dbReference type="KEGG" id="hli:HLI_15155"/>
<dbReference type="Pfam" id="PF19567">
    <property type="entry name" value="CpsB_CapC"/>
    <property type="match status" value="1"/>
</dbReference>
<protein>
    <recommendedName>
        <fullName evidence="5">Tyrosine-protein phosphatase</fullName>
        <ecNumber evidence="5">3.1.3.48</ecNumber>
    </recommendedName>
</protein>
<keyword evidence="3 5" id="KW-0904">Protein phosphatase</keyword>
<dbReference type="PANTHER" id="PTHR39181:SF1">
    <property type="entry name" value="TYROSINE-PROTEIN PHOSPHATASE YWQE"/>
    <property type="match status" value="1"/>
</dbReference>
<dbReference type="Gene3D" id="3.20.20.140">
    <property type="entry name" value="Metal-dependent hydrolases"/>
    <property type="match status" value="1"/>
</dbReference>
<organism evidence="6 7">
    <name type="scientific">Halobacillus litoralis</name>
    <dbReference type="NCBI Taxonomy" id="45668"/>
    <lineage>
        <taxon>Bacteria</taxon>
        <taxon>Bacillati</taxon>
        <taxon>Bacillota</taxon>
        <taxon>Bacilli</taxon>
        <taxon>Bacillales</taxon>
        <taxon>Bacillaceae</taxon>
        <taxon>Halobacillus</taxon>
    </lineage>
</organism>
<dbReference type="GO" id="GO:0030145">
    <property type="term" value="F:manganese ion binding"/>
    <property type="evidence" value="ECO:0007669"/>
    <property type="project" value="UniProtKB-UniRule"/>
</dbReference>
<dbReference type="OrthoDB" id="9788539at2"/>
<evidence type="ECO:0000313" key="7">
    <source>
        <dbReference type="Proteomes" id="UP000287756"/>
    </source>
</evidence>
<keyword evidence="2 5" id="KW-0378">Hydrolase</keyword>
<comment type="similarity">
    <text evidence="1 5">Belongs to the metallo-dependent hydrolases superfamily. CpsB/CapC family.</text>
</comment>
<evidence type="ECO:0000256" key="5">
    <source>
        <dbReference type="PIRNR" id="PIRNR016557"/>
    </source>
</evidence>
<dbReference type="EMBL" id="CP026118">
    <property type="protein sequence ID" value="QAS53441.1"/>
    <property type="molecule type" value="Genomic_DNA"/>
</dbReference>
<dbReference type="InterPro" id="IPR016195">
    <property type="entry name" value="Pol/histidinol_Pase-like"/>
</dbReference>